<evidence type="ECO:0000313" key="1">
    <source>
        <dbReference type="EMBL" id="CAG2229357.1"/>
    </source>
</evidence>
<dbReference type="OrthoDB" id="2441813at2759"/>
<sequence>MQFNNSVCFLPPYEEIELLNEDENNKWSVDPDFKKQTEDEEQQLELTEVVDVDLYDVCGNDDKQFQYITPVSSGISNAFTNEIRCYSEGDYGATKWDTAYASTIRSIKCKNLGSRCLFCAEDRRMLRKRQQKAEEKKISPPVTFVHRTYQHVTCPEKNLVTIIEQQKTEMRTLSSEVQKLKRQLHKQWSMYEDNHKSFVGILFDKIKMQEDLVYGKTTGDLIGFCYPDSIGNEILILENLVGNCKTSQLAKCMLVIMECVKFMLDQGADFVLTYNFKQDPLKQHFGHYRHKGGANNNPSVYEVRHTMTQLRAVGA</sequence>
<organism evidence="1 2">
    <name type="scientific">Mytilus edulis</name>
    <name type="common">Blue mussel</name>
    <dbReference type="NCBI Taxonomy" id="6550"/>
    <lineage>
        <taxon>Eukaryota</taxon>
        <taxon>Metazoa</taxon>
        <taxon>Spiralia</taxon>
        <taxon>Lophotrochozoa</taxon>
        <taxon>Mollusca</taxon>
        <taxon>Bivalvia</taxon>
        <taxon>Autobranchia</taxon>
        <taxon>Pteriomorphia</taxon>
        <taxon>Mytilida</taxon>
        <taxon>Mytiloidea</taxon>
        <taxon>Mytilidae</taxon>
        <taxon>Mytilinae</taxon>
        <taxon>Mytilus</taxon>
    </lineage>
</organism>
<dbReference type="EMBL" id="CAJPWZ010002024">
    <property type="protein sequence ID" value="CAG2229357.1"/>
    <property type="molecule type" value="Genomic_DNA"/>
</dbReference>
<accession>A0A8S3T7B6</accession>
<keyword evidence="2" id="KW-1185">Reference proteome</keyword>
<name>A0A8S3T7B6_MYTED</name>
<gene>
    <name evidence="1" type="ORF">MEDL_42246</name>
</gene>
<dbReference type="Proteomes" id="UP000683360">
    <property type="component" value="Unassembled WGS sequence"/>
</dbReference>
<comment type="caution">
    <text evidence="1">The sequence shown here is derived from an EMBL/GenBank/DDBJ whole genome shotgun (WGS) entry which is preliminary data.</text>
</comment>
<protein>
    <submittedName>
        <fullName evidence="1">Uncharacterized protein</fullName>
    </submittedName>
</protein>
<reference evidence="1" key="1">
    <citation type="submission" date="2021-03" db="EMBL/GenBank/DDBJ databases">
        <authorList>
            <person name="Bekaert M."/>
        </authorList>
    </citation>
    <scope>NUCLEOTIDE SEQUENCE</scope>
</reference>
<dbReference type="AlphaFoldDB" id="A0A8S3T7B6"/>
<proteinExistence type="predicted"/>
<evidence type="ECO:0000313" key="2">
    <source>
        <dbReference type="Proteomes" id="UP000683360"/>
    </source>
</evidence>